<gene>
    <name evidence="2" type="ORF">DEQ80_00780</name>
</gene>
<dbReference type="GO" id="GO:0140359">
    <property type="term" value="F:ABC-type transporter activity"/>
    <property type="evidence" value="ECO:0007669"/>
    <property type="project" value="InterPro"/>
</dbReference>
<evidence type="ECO:0000256" key="1">
    <source>
        <dbReference type="SAM" id="Phobius"/>
    </source>
</evidence>
<dbReference type="InterPro" id="IPR002798">
    <property type="entry name" value="SpoIIM-like"/>
</dbReference>
<feature type="transmembrane region" description="Helical" evidence="1">
    <location>
        <begin position="209"/>
        <end position="229"/>
    </location>
</feature>
<keyword evidence="1" id="KW-1133">Transmembrane helix</keyword>
<evidence type="ECO:0008006" key="4">
    <source>
        <dbReference type="Google" id="ProtNLM"/>
    </source>
</evidence>
<feature type="transmembrane region" description="Helical" evidence="1">
    <location>
        <begin position="63"/>
        <end position="84"/>
    </location>
</feature>
<dbReference type="AlphaFoldDB" id="A0A3D1JCR1"/>
<feature type="transmembrane region" description="Helical" evidence="1">
    <location>
        <begin position="182"/>
        <end position="203"/>
    </location>
</feature>
<keyword evidence="1" id="KW-0472">Membrane</keyword>
<evidence type="ECO:0000313" key="3">
    <source>
        <dbReference type="Proteomes" id="UP000264141"/>
    </source>
</evidence>
<dbReference type="RefSeq" id="WP_062189440.1">
    <property type="nucleotide sequence ID" value="NZ_DF967965.1"/>
</dbReference>
<dbReference type="EMBL" id="DPBP01000003">
    <property type="protein sequence ID" value="HCE16369.1"/>
    <property type="molecule type" value="Genomic_DNA"/>
</dbReference>
<name>A0A3D1JCR1_9CHLR</name>
<feature type="transmembrane region" description="Helical" evidence="1">
    <location>
        <begin position="123"/>
        <end position="142"/>
    </location>
</feature>
<dbReference type="Pfam" id="PF12679">
    <property type="entry name" value="ABC2_membrane_2"/>
    <property type="match status" value="1"/>
</dbReference>
<dbReference type="PANTHER" id="PTHR35337">
    <property type="entry name" value="SLR1478 PROTEIN"/>
    <property type="match status" value="1"/>
</dbReference>
<feature type="transmembrane region" description="Helical" evidence="1">
    <location>
        <begin position="280"/>
        <end position="301"/>
    </location>
</feature>
<dbReference type="PANTHER" id="PTHR35337:SF1">
    <property type="entry name" value="SLR1478 PROTEIN"/>
    <property type="match status" value="1"/>
</dbReference>
<reference evidence="2 3" key="1">
    <citation type="journal article" date="2018" name="Nat. Biotechnol.">
        <title>A standardized bacterial taxonomy based on genome phylogeny substantially revises the tree of life.</title>
        <authorList>
            <person name="Parks D.H."/>
            <person name="Chuvochina M."/>
            <person name="Waite D.W."/>
            <person name="Rinke C."/>
            <person name="Skarshewski A."/>
            <person name="Chaumeil P.A."/>
            <person name="Hugenholtz P."/>
        </authorList>
    </citation>
    <scope>NUCLEOTIDE SEQUENCE [LARGE SCALE GENOMIC DNA]</scope>
    <source>
        <strain evidence="2">UBA8781</strain>
    </source>
</reference>
<feature type="transmembrane region" description="Helical" evidence="1">
    <location>
        <begin position="23"/>
        <end position="43"/>
    </location>
</feature>
<comment type="caution">
    <text evidence="2">The sequence shown here is derived from an EMBL/GenBank/DDBJ whole genome shotgun (WGS) entry which is preliminary data.</text>
</comment>
<keyword evidence="1" id="KW-0812">Transmembrane</keyword>
<feature type="transmembrane region" description="Helical" evidence="1">
    <location>
        <begin position="402"/>
        <end position="422"/>
    </location>
</feature>
<dbReference type="GO" id="GO:0005886">
    <property type="term" value="C:plasma membrane"/>
    <property type="evidence" value="ECO:0007669"/>
    <property type="project" value="UniProtKB-SubCell"/>
</dbReference>
<dbReference type="Pfam" id="PF01944">
    <property type="entry name" value="SpoIIM"/>
    <property type="match status" value="1"/>
</dbReference>
<organism evidence="2 3">
    <name type="scientific">Anaerolinea thermolimosa</name>
    <dbReference type="NCBI Taxonomy" id="229919"/>
    <lineage>
        <taxon>Bacteria</taxon>
        <taxon>Bacillati</taxon>
        <taxon>Chloroflexota</taxon>
        <taxon>Anaerolineae</taxon>
        <taxon>Anaerolineales</taxon>
        <taxon>Anaerolineaceae</taxon>
        <taxon>Anaerolinea</taxon>
    </lineage>
</organism>
<feature type="transmembrane region" description="Helical" evidence="1">
    <location>
        <begin position="442"/>
        <end position="470"/>
    </location>
</feature>
<proteinExistence type="predicted"/>
<accession>A0A3D1JCR1</accession>
<feature type="transmembrane region" description="Helical" evidence="1">
    <location>
        <begin position="347"/>
        <end position="367"/>
    </location>
</feature>
<feature type="transmembrane region" description="Helical" evidence="1">
    <location>
        <begin position="148"/>
        <end position="170"/>
    </location>
</feature>
<protein>
    <recommendedName>
        <fullName evidence="4">ABC-2 type transporter domain-containing protein</fullName>
    </recommendedName>
</protein>
<dbReference type="OrthoDB" id="138538at2"/>
<dbReference type="Proteomes" id="UP000264141">
    <property type="component" value="Unassembled WGS sequence"/>
</dbReference>
<dbReference type="STRING" id="229919.GCA_001050195_00508"/>
<sequence length="471" mass="51752">MLDAVRPALIIARREVRDQFRDWRIIFPIIGLTLVFPFIMNWTAQQMLGFTREYGATIVADRLVPFLLMVVGFFPISVSLVIALESFVGEKERGSIEPLLNTPLKDWQLYLGKLLSSTVPPLVSSYLGMIVYLAGLMIRRITIPEGGMLVQIVVLTTVQAVMMVAGAVAVSLQATSVRSANLLSSFIIIPTAFLIQWEALVMFWGNQNLLWWVIVAVVILTFLLVRVGVAHFQREELLGRDIDVLKLPWIWGVFRRNFTGHARSVGDWYRQVLLRSLPRLTLPVLLSAGLALAGIWAGINLVDRFIVPTSSSTPEKFRESLMQLFGADSINQWSLARMIFFQNIRALLIGMLLGVCSFGVLGVLPLFTTMGLAGALGRAMVIKGLSLGTILSSLLPHGVLEIPAVILATAAVLQLGAVLLTPTPGQTIGEAWVAALAEWSRVMVGIVIPLLILAALVEALLTPHIALFFLQ</sequence>
<evidence type="ECO:0000313" key="2">
    <source>
        <dbReference type="EMBL" id="HCE16369.1"/>
    </source>
</evidence>